<dbReference type="Pfam" id="PF06691">
    <property type="entry name" value="DUF1189"/>
    <property type="match status" value="2"/>
</dbReference>
<protein>
    <recommendedName>
        <fullName evidence="4">Yip1 domain-containing protein</fullName>
    </recommendedName>
</protein>
<dbReference type="InterPro" id="IPR009574">
    <property type="entry name" value="DUF1189"/>
</dbReference>
<name>A0A1H4FIC1_9BACI</name>
<dbReference type="Proteomes" id="UP000198584">
    <property type="component" value="Unassembled WGS sequence"/>
</dbReference>
<evidence type="ECO:0008006" key="4">
    <source>
        <dbReference type="Google" id="ProtNLM"/>
    </source>
</evidence>
<keyword evidence="1" id="KW-0812">Transmembrane</keyword>
<gene>
    <name evidence="2" type="ORF">SAMN05421743_111137</name>
</gene>
<evidence type="ECO:0000256" key="1">
    <source>
        <dbReference type="SAM" id="Phobius"/>
    </source>
</evidence>
<feature type="transmembrane region" description="Helical" evidence="1">
    <location>
        <begin position="69"/>
        <end position="102"/>
    </location>
</feature>
<keyword evidence="1" id="KW-1133">Transmembrane helix</keyword>
<dbReference type="AlphaFoldDB" id="A0A1H4FIC1"/>
<dbReference type="EMBL" id="FNQR01000011">
    <property type="protein sequence ID" value="SEA97123.1"/>
    <property type="molecule type" value="Genomic_DNA"/>
</dbReference>
<sequence>MSKTQLLIKSCYHFKLISAFRFQPIGKAIGYIFFLSLIVLIPVLLSMIFSTLFSTGEGSGGIMKGISSGVFTIIFLPFIYLLISLLLFCSASLLAGIGLIYVKAGNKRADYKQLWNMSTLSITAPTIILVVVESFLWSVSSIIFVYIFATAVYLFLSMRYIPKMK</sequence>
<dbReference type="STRING" id="571932.SAMN05421743_111137"/>
<reference evidence="2 3" key="1">
    <citation type="submission" date="2016-10" db="EMBL/GenBank/DDBJ databases">
        <authorList>
            <person name="de Groot N.N."/>
        </authorList>
    </citation>
    <scope>NUCLEOTIDE SEQUENCE [LARGE SCALE GENOMIC DNA]</scope>
    <source>
        <strain evidence="2 3">CCM7597</strain>
    </source>
</reference>
<proteinExistence type="predicted"/>
<feature type="transmembrane region" description="Helical" evidence="1">
    <location>
        <begin position="114"/>
        <end position="132"/>
    </location>
</feature>
<dbReference type="OrthoDB" id="1903376at2"/>
<feature type="transmembrane region" description="Helical" evidence="1">
    <location>
        <begin position="138"/>
        <end position="156"/>
    </location>
</feature>
<keyword evidence="3" id="KW-1185">Reference proteome</keyword>
<evidence type="ECO:0000313" key="3">
    <source>
        <dbReference type="Proteomes" id="UP000198584"/>
    </source>
</evidence>
<feature type="transmembrane region" description="Helical" evidence="1">
    <location>
        <begin position="28"/>
        <end position="49"/>
    </location>
</feature>
<accession>A0A1H4FIC1</accession>
<evidence type="ECO:0000313" key="2">
    <source>
        <dbReference type="EMBL" id="SEA97123.1"/>
    </source>
</evidence>
<keyword evidence="1" id="KW-0472">Membrane</keyword>
<dbReference type="RefSeq" id="WP_093045578.1">
    <property type="nucleotide sequence ID" value="NZ_FNQR01000011.1"/>
</dbReference>
<organism evidence="2 3">
    <name type="scientific">Thalassobacillus cyri</name>
    <dbReference type="NCBI Taxonomy" id="571932"/>
    <lineage>
        <taxon>Bacteria</taxon>
        <taxon>Bacillati</taxon>
        <taxon>Bacillota</taxon>
        <taxon>Bacilli</taxon>
        <taxon>Bacillales</taxon>
        <taxon>Bacillaceae</taxon>
        <taxon>Thalassobacillus</taxon>
    </lineage>
</organism>